<dbReference type="SUPFAM" id="SSF52540">
    <property type="entry name" value="P-loop containing nucleoside triphosphate hydrolases"/>
    <property type="match status" value="1"/>
</dbReference>
<dbReference type="PANTHER" id="PTHR45775">
    <property type="entry name" value="RAD, GEM/KIR FAMILY MEMBER 2, ISOFORM C"/>
    <property type="match status" value="1"/>
</dbReference>
<dbReference type="PRINTS" id="PR00449">
    <property type="entry name" value="RASTRNSFRMNG"/>
</dbReference>
<dbReference type="OrthoDB" id="5239715at2759"/>
<accession>A0A3S3P534</accession>
<dbReference type="InterPro" id="IPR001806">
    <property type="entry name" value="Small_GTPase"/>
</dbReference>
<name>A0A3S3P534_9ACAR</name>
<sequence>NEKFAAVLFMYSVTDKGSFEAVRKYLSAMACDYNKFSKLAIILVANKSDLVRSRVVSTNEGKFLAEAFQIKYIETSAEINHNINELLVGIGKQIKLKQEQQMLLASNETLRSCSFSSSSSLAHQNATLVKRKHSSFAQKMLQKLLGKSKRKSCDNLFVP</sequence>
<keyword evidence="4" id="KW-1185">Reference proteome</keyword>
<organism evidence="3 4">
    <name type="scientific">Dinothrombium tinctorium</name>
    <dbReference type="NCBI Taxonomy" id="1965070"/>
    <lineage>
        <taxon>Eukaryota</taxon>
        <taxon>Metazoa</taxon>
        <taxon>Ecdysozoa</taxon>
        <taxon>Arthropoda</taxon>
        <taxon>Chelicerata</taxon>
        <taxon>Arachnida</taxon>
        <taxon>Acari</taxon>
        <taxon>Acariformes</taxon>
        <taxon>Trombidiformes</taxon>
        <taxon>Prostigmata</taxon>
        <taxon>Anystina</taxon>
        <taxon>Parasitengona</taxon>
        <taxon>Trombidioidea</taxon>
        <taxon>Trombidiidae</taxon>
        <taxon>Dinothrombium</taxon>
    </lineage>
</organism>
<dbReference type="Proteomes" id="UP000285301">
    <property type="component" value="Unassembled WGS sequence"/>
</dbReference>
<evidence type="ECO:0000256" key="1">
    <source>
        <dbReference type="ARBA" id="ARBA00008846"/>
    </source>
</evidence>
<dbReference type="InterPro" id="IPR027417">
    <property type="entry name" value="P-loop_NTPase"/>
</dbReference>
<reference evidence="3 4" key="1">
    <citation type="journal article" date="2018" name="Gigascience">
        <title>Genomes of trombidid mites reveal novel predicted allergens and laterally-transferred genes associated with secondary metabolism.</title>
        <authorList>
            <person name="Dong X."/>
            <person name="Chaisiri K."/>
            <person name="Xia D."/>
            <person name="Armstrong S.D."/>
            <person name="Fang Y."/>
            <person name="Donnelly M.J."/>
            <person name="Kadowaki T."/>
            <person name="McGarry J.W."/>
            <person name="Darby A.C."/>
            <person name="Makepeace B.L."/>
        </authorList>
    </citation>
    <scope>NUCLEOTIDE SEQUENCE [LARGE SCALE GENOMIC DNA]</scope>
    <source>
        <strain evidence="3">UoL-WK</strain>
    </source>
</reference>
<keyword evidence="2" id="KW-0597">Phosphoprotein</keyword>
<dbReference type="Gene3D" id="3.40.50.300">
    <property type="entry name" value="P-loop containing nucleotide triphosphate hydrolases"/>
    <property type="match status" value="1"/>
</dbReference>
<dbReference type="Pfam" id="PF00071">
    <property type="entry name" value="Ras"/>
    <property type="match status" value="1"/>
</dbReference>
<protein>
    <submittedName>
        <fullName evidence="3">GTP-binding protein RAD-like protein</fullName>
    </submittedName>
</protein>
<evidence type="ECO:0000313" key="4">
    <source>
        <dbReference type="Proteomes" id="UP000285301"/>
    </source>
</evidence>
<dbReference type="GO" id="GO:0003924">
    <property type="term" value="F:GTPase activity"/>
    <property type="evidence" value="ECO:0007669"/>
    <property type="project" value="InterPro"/>
</dbReference>
<dbReference type="PROSITE" id="PS51419">
    <property type="entry name" value="RAB"/>
    <property type="match status" value="1"/>
</dbReference>
<feature type="non-terminal residue" evidence="3">
    <location>
        <position position="1"/>
    </location>
</feature>
<evidence type="ECO:0000256" key="2">
    <source>
        <dbReference type="ARBA" id="ARBA00022553"/>
    </source>
</evidence>
<dbReference type="AlphaFoldDB" id="A0A3S3P534"/>
<dbReference type="GO" id="GO:0005246">
    <property type="term" value="F:calcium channel regulator activity"/>
    <property type="evidence" value="ECO:0007669"/>
    <property type="project" value="TreeGrafter"/>
</dbReference>
<dbReference type="GO" id="GO:0005886">
    <property type="term" value="C:plasma membrane"/>
    <property type="evidence" value="ECO:0007669"/>
    <property type="project" value="TreeGrafter"/>
</dbReference>
<proteinExistence type="inferred from homology"/>
<comment type="similarity">
    <text evidence="1">Belongs to the small GTPase superfamily. RGK family.</text>
</comment>
<dbReference type="PANTHER" id="PTHR45775:SF6">
    <property type="entry name" value="RAD, GEM_KIR FAMILY MEMBER 2, ISOFORM C"/>
    <property type="match status" value="1"/>
</dbReference>
<dbReference type="EMBL" id="NCKU01000541">
    <property type="protein sequence ID" value="RWS15114.1"/>
    <property type="molecule type" value="Genomic_DNA"/>
</dbReference>
<comment type="caution">
    <text evidence="3">The sequence shown here is derived from an EMBL/GenBank/DDBJ whole genome shotgun (WGS) entry which is preliminary data.</text>
</comment>
<dbReference type="GO" id="GO:0005525">
    <property type="term" value="F:GTP binding"/>
    <property type="evidence" value="ECO:0007669"/>
    <property type="project" value="InterPro"/>
</dbReference>
<gene>
    <name evidence="3" type="ORF">B4U79_04613</name>
</gene>
<dbReference type="STRING" id="1965070.A0A3S3P534"/>
<evidence type="ECO:0000313" key="3">
    <source>
        <dbReference type="EMBL" id="RWS15114.1"/>
    </source>
</evidence>
<dbReference type="SMART" id="SM00175">
    <property type="entry name" value="RAB"/>
    <property type="match status" value="1"/>
</dbReference>
<dbReference type="SMART" id="SM00173">
    <property type="entry name" value="RAS"/>
    <property type="match status" value="1"/>
</dbReference>
<dbReference type="InterPro" id="IPR051641">
    <property type="entry name" value="RGK_GTP-binding_reg"/>
</dbReference>
<dbReference type="PROSITE" id="PS51421">
    <property type="entry name" value="RAS"/>
    <property type="match status" value="1"/>
</dbReference>